<dbReference type="GeneID" id="20354412"/>
<gene>
    <name evidence="3" type="primary">20354412</name>
    <name evidence="2" type="ORF">GGTG_13954</name>
</gene>
<organism evidence="2">
    <name type="scientific">Gaeumannomyces tritici (strain R3-111a-1)</name>
    <name type="common">Wheat and barley take-all root rot fungus</name>
    <name type="synonym">Gaeumannomyces graminis var. tritici</name>
    <dbReference type="NCBI Taxonomy" id="644352"/>
    <lineage>
        <taxon>Eukaryota</taxon>
        <taxon>Fungi</taxon>
        <taxon>Dikarya</taxon>
        <taxon>Ascomycota</taxon>
        <taxon>Pezizomycotina</taxon>
        <taxon>Sordariomycetes</taxon>
        <taxon>Sordariomycetidae</taxon>
        <taxon>Magnaporthales</taxon>
        <taxon>Magnaporthaceae</taxon>
        <taxon>Gaeumannomyces</taxon>
    </lineage>
</organism>
<keyword evidence="4" id="KW-1185">Reference proteome</keyword>
<proteinExistence type="predicted"/>
<evidence type="ECO:0000313" key="2">
    <source>
        <dbReference type="EMBL" id="EJT68470.1"/>
    </source>
</evidence>
<dbReference type="HOGENOM" id="CLU_1540173_0_0_1"/>
<reference evidence="2" key="2">
    <citation type="submission" date="2010-07" db="EMBL/GenBank/DDBJ databases">
        <authorList>
            <consortium name="The Broad Institute Genome Sequencing Platform"/>
            <consortium name="Broad Institute Genome Sequencing Center for Infectious Disease"/>
            <person name="Ma L.-J."/>
            <person name="Dead R."/>
            <person name="Young S."/>
            <person name="Zeng Q."/>
            <person name="Koehrsen M."/>
            <person name="Alvarado L."/>
            <person name="Berlin A."/>
            <person name="Chapman S.B."/>
            <person name="Chen Z."/>
            <person name="Freedman E."/>
            <person name="Gellesch M."/>
            <person name="Goldberg J."/>
            <person name="Griggs A."/>
            <person name="Gujja S."/>
            <person name="Heilman E.R."/>
            <person name="Heiman D."/>
            <person name="Hepburn T."/>
            <person name="Howarth C."/>
            <person name="Jen D."/>
            <person name="Larson L."/>
            <person name="Mehta T."/>
            <person name="Neiman D."/>
            <person name="Pearson M."/>
            <person name="Roberts A."/>
            <person name="Saif S."/>
            <person name="Shea T."/>
            <person name="Shenoy N."/>
            <person name="Sisk P."/>
            <person name="Stolte C."/>
            <person name="Sykes S."/>
            <person name="Walk T."/>
            <person name="White J."/>
            <person name="Yandava C."/>
            <person name="Haas B."/>
            <person name="Nusbaum C."/>
            <person name="Birren B."/>
        </authorList>
    </citation>
    <scope>NUCLEOTIDE SEQUENCE</scope>
    <source>
        <strain evidence="2">R3-111a-1</strain>
    </source>
</reference>
<dbReference type="EnsemblFungi" id="EJT68470">
    <property type="protein sequence ID" value="EJT68470"/>
    <property type="gene ID" value="GGTG_13954"/>
</dbReference>
<reference evidence="4" key="1">
    <citation type="submission" date="2010-07" db="EMBL/GenBank/DDBJ databases">
        <title>The genome sequence of Gaeumannomyces graminis var. tritici strain R3-111a-1.</title>
        <authorList>
            <consortium name="The Broad Institute Genome Sequencing Platform"/>
            <person name="Ma L.-J."/>
            <person name="Dead R."/>
            <person name="Young S."/>
            <person name="Zeng Q."/>
            <person name="Koehrsen M."/>
            <person name="Alvarado L."/>
            <person name="Berlin A."/>
            <person name="Chapman S.B."/>
            <person name="Chen Z."/>
            <person name="Freedman E."/>
            <person name="Gellesch M."/>
            <person name="Goldberg J."/>
            <person name="Griggs A."/>
            <person name="Gujja S."/>
            <person name="Heilman E.R."/>
            <person name="Heiman D."/>
            <person name="Hepburn T."/>
            <person name="Howarth C."/>
            <person name="Jen D."/>
            <person name="Larson L."/>
            <person name="Mehta T."/>
            <person name="Neiman D."/>
            <person name="Pearson M."/>
            <person name="Roberts A."/>
            <person name="Saif S."/>
            <person name="Shea T."/>
            <person name="Shenoy N."/>
            <person name="Sisk P."/>
            <person name="Stolte C."/>
            <person name="Sykes S."/>
            <person name="Walk T."/>
            <person name="White J."/>
            <person name="Yandava C."/>
            <person name="Haas B."/>
            <person name="Nusbaum C."/>
            <person name="Birren B."/>
        </authorList>
    </citation>
    <scope>NUCLEOTIDE SEQUENCE [LARGE SCALE GENOMIC DNA]</scope>
    <source>
        <strain evidence="4">R3-111a-1</strain>
    </source>
</reference>
<reference evidence="2" key="3">
    <citation type="submission" date="2010-09" db="EMBL/GenBank/DDBJ databases">
        <title>Annotation of Gaeumannomyces graminis var. tritici R3-111a-1.</title>
        <authorList>
            <consortium name="The Broad Institute Genome Sequencing Platform"/>
            <person name="Ma L.-J."/>
            <person name="Dead R."/>
            <person name="Young S.K."/>
            <person name="Zeng Q."/>
            <person name="Gargeya S."/>
            <person name="Fitzgerald M."/>
            <person name="Haas B."/>
            <person name="Abouelleil A."/>
            <person name="Alvarado L."/>
            <person name="Arachchi H.M."/>
            <person name="Berlin A."/>
            <person name="Brown A."/>
            <person name="Chapman S.B."/>
            <person name="Chen Z."/>
            <person name="Dunbar C."/>
            <person name="Freedman E."/>
            <person name="Gearin G."/>
            <person name="Gellesch M."/>
            <person name="Goldberg J."/>
            <person name="Griggs A."/>
            <person name="Gujja S."/>
            <person name="Heiman D."/>
            <person name="Howarth C."/>
            <person name="Larson L."/>
            <person name="Lui A."/>
            <person name="MacDonald P.J.P."/>
            <person name="Mehta T."/>
            <person name="Montmayeur A."/>
            <person name="Murphy C."/>
            <person name="Neiman D."/>
            <person name="Pearson M."/>
            <person name="Priest M."/>
            <person name="Roberts A."/>
            <person name="Saif S."/>
            <person name="Shea T."/>
            <person name="Shenoy N."/>
            <person name="Sisk P."/>
            <person name="Stolte C."/>
            <person name="Sykes S."/>
            <person name="Yandava C."/>
            <person name="Wortman J."/>
            <person name="Nusbaum C."/>
            <person name="Birren B."/>
        </authorList>
    </citation>
    <scope>NUCLEOTIDE SEQUENCE</scope>
    <source>
        <strain evidence="2">R3-111a-1</strain>
    </source>
</reference>
<dbReference type="Proteomes" id="UP000006039">
    <property type="component" value="Unassembled WGS sequence"/>
</dbReference>
<dbReference type="RefSeq" id="XP_009230143.1">
    <property type="nucleotide sequence ID" value="XM_009231879.1"/>
</dbReference>
<reference evidence="3" key="5">
    <citation type="submission" date="2018-04" db="UniProtKB">
        <authorList>
            <consortium name="EnsemblFungi"/>
        </authorList>
    </citation>
    <scope>IDENTIFICATION</scope>
    <source>
        <strain evidence="3">R3-111a-1</strain>
    </source>
</reference>
<dbReference type="AlphaFoldDB" id="J3PKA4"/>
<accession>J3PKA4</accession>
<feature type="region of interest" description="Disordered" evidence="1">
    <location>
        <begin position="124"/>
        <end position="144"/>
    </location>
</feature>
<reference evidence="3" key="4">
    <citation type="journal article" date="2015" name="G3 (Bethesda)">
        <title>Genome sequences of three phytopathogenic species of the Magnaporthaceae family of fungi.</title>
        <authorList>
            <person name="Okagaki L.H."/>
            <person name="Nunes C.C."/>
            <person name="Sailsbery J."/>
            <person name="Clay B."/>
            <person name="Brown D."/>
            <person name="John T."/>
            <person name="Oh Y."/>
            <person name="Young N."/>
            <person name="Fitzgerald M."/>
            <person name="Haas B.J."/>
            <person name="Zeng Q."/>
            <person name="Young S."/>
            <person name="Adiconis X."/>
            <person name="Fan L."/>
            <person name="Levin J.Z."/>
            <person name="Mitchell T.K."/>
            <person name="Okubara P.A."/>
            <person name="Farman M.L."/>
            <person name="Kohn L.M."/>
            <person name="Birren B."/>
            <person name="Ma L.-J."/>
            <person name="Dean R.A."/>
        </authorList>
    </citation>
    <scope>NUCLEOTIDE SEQUENCE</scope>
    <source>
        <strain evidence="3">R3-111a-1</strain>
    </source>
</reference>
<sequence length="174" mass="20023">MTPNARFTRKPLQPSKYDRGGSVRRWIRVVCLFVCFLSPLFLLLLCAARILCPCSCCWRIRHRARCFASPTPPQPPFSASSVAVLMFFLARRGWTHCSNGARRVLSCLQAPSFQSQEIQLREWTGQSRRPTRPPSWGSGRRRPSDQGILRHRLALRRSSSYTLILQWWVPQPGV</sequence>
<evidence type="ECO:0000313" key="4">
    <source>
        <dbReference type="Proteomes" id="UP000006039"/>
    </source>
</evidence>
<dbReference type="EMBL" id="GL385481">
    <property type="protein sequence ID" value="EJT68470.1"/>
    <property type="molecule type" value="Genomic_DNA"/>
</dbReference>
<evidence type="ECO:0000313" key="3">
    <source>
        <dbReference type="EnsemblFungi" id="EJT68470"/>
    </source>
</evidence>
<name>J3PKA4_GAET3</name>
<evidence type="ECO:0000256" key="1">
    <source>
        <dbReference type="SAM" id="MobiDB-lite"/>
    </source>
</evidence>
<dbReference type="VEuPathDB" id="FungiDB:GGTG_13954"/>
<protein>
    <submittedName>
        <fullName evidence="2 3">Uncharacterized protein</fullName>
    </submittedName>
</protein>